<dbReference type="Proteomes" id="UP000298246">
    <property type="component" value="Unassembled WGS sequence"/>
</dbReference>
<protein>
    <submittedName>
        <fullName evidence="1">Uncharacterized protein</fullName>
    </submittedName>
</protein>
<name>A0A4Y8Q1K9_9BACL</name>
<keyword evidence="2" id="KW-1185">Reference proteome</keyword>
<dbReference type="EMBL" id="MYFO01000013">
    <property type="protein sequence ID" value="TFE87553.1"/>
    <property type="molecule type" value="Genomic_DNA"/>
</dbReference>
<organism evidence="1 2">
    <name type="scientific">Paenibacillus athensensis</name>
    <dbReference type="NCBI Taxonomy" id="1967502"/>
    <lineage>
        <taxon>Bacteria</taxon>
        <taxon>Bacillati</taxon>
        <taxon>Bacillota</taxon>
        <taxon>Bacilli</taxon>
        <taxon>Bacillales</taxon>
        <taxon>Paenibacillaceae</taxon>
        <taxon>Paenibacillus</taxon>
    </lineage>
</organism>
<sequence length="76" mass="8713">MPRFAHPSVEATAFLRQKTGSTVLECYTFIDPDRPEKSFFAVRTANNLIRVDFAEIDYDPSSYASLLEGLYRAIYE</sequence>
<evidence type="ECO:0000313" key="2">
    <source>
        <dbReference type="Proteomes" id="UP000298246"/>
    </source>
</evidence>
<accession>A0A4Y8Q1K9</accession>
<comment type="caution">
    <text evidence="1">The sequence shown here is derived from an EMBL/GenBank/DDBJ whole genome shotgun (WGS) entry which is preliminary data.</text>
</comment>
<gene>
    <name evidence="1" type="ORF">B5M42_12055</name>
</gene>
<proteinExistence type="predicted"/>
<dbReference type="AlphaFoldDB" id="A0A4Y8Q1K9"/>
<evidence type="ECO:0000313" key="1">
    <source>
        <dbReference type="EMBL" id="TFE87553.1"/>
    </source>
</evidence>
<reference evidence="1 2" key="1">
    <citation type="submission" date="2017-03" db="EMBL/GenBank/DDBJ databases">
        <title>Isolation of Levoglucosan Utilizing Bacteria.</title>
        <authorList>
            <person name="Arya A.S."/>
        </authorList>
    </citation>
    <scope>NUCLEOTIDE SEQUENCE [LARGE SCALE GENOMIC DNA]</scope>
    <source>
        <strain evidence="1 2">MEC069</strain>
    </source>
</reference>
<dbReference type="RefSeq" id="WP_134753105.1">
    <property type="nucleotide sequence ID" value="NZ_MYFO02000010.1"/>
</dbReference>
<dbReference type="OrthoDB" id="2625347at2"/>